<evidence type="ECO:0000313" key="3">
    <source>
        <dbReference type="Proteomes" id="UP000001685"/>
    </source>
</evidence>
<reference evidence="1" key="4">
    <citation type="journal article" date="2008" name="Microbiology">
        <title>Conditionally positive effect of the TetR-family transcriptional regulator AtrA on streptomycin production by Streptomyces griseus.</title>
        <authorList>
            <person name="Hirano S."/>
            <person name="Tanaka K."/>
            <person name="Ohnishi Y."/>
            <person name="Horinouchi S."/>
        </authorList>
    </citation>
    <scope>NUCLEOTIDE SEQUENCE</scope>
    <source>
        <strain evidence="1">NBRC 13350</strain>
    </source>
</reference>
<accession>B1VLW6</accession>
<evidence type="ECO:0000313" key="1">
    <source>
        <dbReference type="EMBL" id="BAG16867.1"/>
    </source>
</evidence>
<dbReference type="KEGG" id="sgr:SGR_38t"/>
<dbReference type="CDD" id="cd00161">
    <property type="entry name" value="beta-trefoil_Ricin-like"/>
    <property type="match status" value="1"/>
</dbReference>
<reference evidence="1" key="3">
    <citation type="journal article" date="2008" name="J. Biol. Chem.">
        <title>Phenolic lipids synthesized by type III polyketide synthase confer penicillin resistance on Streptomyces griseus.</title>
        <authorList>
            <person name="Funabashi M."/>
            <person name="Funa N."/>
            <person name="Horinouchi S."/>
        </authorList>
    </citation>
    <scope>NUCLEOTIDE SEQUENCE</scope>
    <source>
        <strain evidence="1">NBRC 13350</strain>
    </source>
</reference>
<dbReference type="HOGENOM" id="CLU_3066669_0_0_11"/>
<dbReference type="EMBL" id="AP009493">
    <property type="protein sequence ID" value="BAG16867.1"/>
    <property type="molecule type" value="Genomic_DNA"/>
</dbReference>
<reference evidence="3" key="1">
    <citation type="journal article" date="2008" name="J. Bacteriol.">
        <title>Genome sequence of the streptomycin-producing microorganism Streptomyces griseus IFO 13350.</title>
        <authorList>
            <person name="Ohnishi Y."/>
            <person name="Ishikawa J."/>
            <person name="Hara H."/>
            <person name="Suzuki H."/>
            <person name="Ikenoya M."/>
            <person name="Ikeda H."/>
            <person name="Yamashita A."/>
            <person name="Hattori M."/>
            <person name="Horinouchi S."/>
        </authorList>
    </citation>
    <scope>NUCLEOTIDE SEQUENCE [LARGE SCALE GENOMIC DNA]</scope>
    <source>
        <strain evidence="3">JCM 4626 / NBRC 13350</strain>
    </source>
</reference>
<dbReference type="KEGG" id="sgr:SGR_7101t"/>
<name>B1VLW6_STRGG</name>
<organism evidence="1 3">
    <name type="scientific">Streptomyces griseus subsp. griseus (strain JCM 4626 / CBS 651.72 / NBRC 13350 / KCC S-0626 / ISP 5235)</name>
    <dbReference type="NCBI Taxonomy" id="455632"/>
    <lineage>
        <taxon>Bacteria</taxon>
        <taxon>Bacillati</taxon>
        <taxon>Actinomycetota</taxon>
        <taxon>Actinomycetes</taxon>
        <taxon>Kitasatosporales</taxon>
        <taxon>Streptomycetaceae</taxon>
        <taxon>Streptomyces</taxon>
    </lineage>
</organism>
<protein>
    <submittedName>
        <fullName evidence="1">Uncharacterized protein</fullName>
    </submittedName>
</protein>
<gene>
    <name evidence="1" type="ordered locus">SGR_38t</name>
    <name evidence="2" type="ordered locus">SGR_7101t</name>
</gene>
<reference evidence="1" key="2">
    <citation type="journal article" date="2008" name="J. Bacteriol.">
        <title>The genome sequence of the streptomycin-producing microorganism Streptomyces griseus IFO 13350.</title>
        <authorList>
            <person name="Ohnishi Y."/>
            <person name="Ishikawa J."/>
            <person name="Hara H."/>
            <person name="Suzuki H."/>
            <person name="Ikenoya M."/>
            <person name="Ikeda H."/>
            <person name="Yamashita A."/>
            <person name="Hattori M."/>
            <person name="Horinouchi S."/>
        </authorList>
    </citation>
    <scope>NUCLEOTIDE SEQUENCE</scope>
    <source>
        <strain evidence="1">NBRC 13350</strain>
    </source>
</reference>
<dbReference type="AlphaFoldDB" id="B1VLW6"/>
<proteinExistence type="predicted"/>
<sequence length="53" mass="5491">MSGQDEGEALYLRSGKALEVVAGGTVDGAVVAQRAYEGSDADHQHWSGSLSAR</sequence>
<dbReference type="Proteomes" id="UP000001685">
    <property type="component" value="Chromosome"/>
</dbReference>
<dbReference type="EMBL" id="AP009493">
    <property type="protein sequence ID" value="BAG23928.1"/>
    <property type="molecule type" value="Genomic_DNA"/>
</dbReference>
<evidence type="ECO:0000313" key="2">
    <source>
        <dbReference type="EMBL" id="BAG23928.1"/>
    </source>
</evidence>